<dbReference type="Pfam" id="PF00578">
    <property type="entry name" value="AhpC-TSA"/>
    <property type="match status" value="1"/>
</dbReference>
<reference evidence="11" key="1">
    <citation type="thesis" date="2020" institute="ProQuest LLC" country="789 East Eisenhower Parkway, Ann Arbor, MI, USA">
        <title>Comparative Genomics and Chromosome Evolution.</title>
        <authorList>
            <person name="Mudd A.B."/>
        </authorList>
    </citation>
    <scope>NUCLEOTIDE SEQUENCE</scope>
    <source>
        <strain evidence="11">237g6f4</strain>
        <tissue evidence="11">Blood</tissue>
    </source>
</reference>
<proteinExistence type="inferred from homology"/>
<dbReference type="InterPro" id="IPR036249">
    <property type="entry name" value="Thioredoxin-like_sf"/>
</dbReference>
<keyword evidence="4" id="KW-0049">Antioxidant</keyword>
<dbReference type="GO" id="GO:0045321">
    <property type="term" value="P:leukocyte activation"/>
    <property type="evidence" value="ECO:0007669"/>
    <property type="project" value="TreeGrafter"/>
</dbReference>
<name>A0AAV7BGC4_ENGPU</name>
<dbReference type="PANTHER" id="PTHR10681:SF163">
    <property type="entry name" value="AT16346P-RELATED"/>
    <property type="match status" value="1"/>
</dbReference>
<evidence type="ECO:0000256" key="3">
    <source>
        <dbReference type="ARBA" id="ARBA00022559"/>
    </source>
</evidence>
<evidence type="ECO:0000256" key="4">
    <source>
        <dbReference type="ARBA" id="ARBA00022862"/>
    </source>
</evidence>
<dbReference type="PANTHER" id="PTHR10681">
    <property type="entry name" value="THIOREDOXIN PEROXIDASE"/>
    <property type="match status" value="1"/>
</dbReference>
<accession>A0AAV7BGC4</accession>
<dbReference type="Pfam" id="PF10417">
    <property type="entry name" value="1-cysPrx_C"/>
    <property type="match status" value="1"/>
</dbReference>
<dbReference type="GO" id="GO:0008379">
    <property type="term" value="F:thioredoxin peroxidase activity"/>
    <property type="evidence" value="ECO:0007669"/>
    <property type="project" value="TreeGrafter"/>
</dbReference>
<evidence type="ECO:0000256" key="1">
    <source>
        <dbReference type="ARBA" id="ARBA00009796"/>
    </source>
</evidence>
<dbReference type="InterPro" id="IPR000866">
    <property type="entry name" value="AhpC/TSA"/>
</dbReference>
<dbReference type="EMBL" id="WNYA01000005">
    <property type="protein sequence ID" value="KAG8571666.1"/>
    <property type="molecule type" value="Genomic_DNA"/>
</dbReference>
<evidence type="ECO:0000313" key="11">
    <source>
        <dbReference type="EMBL" id="KAG8571666.1"/>
    </source>
</evidence>
<keyword evidence="5" id="KW-0560">Oxidoreductase</keyword>
<sequence>MSAGNAKILNLPLDFNAKALMSDVQLKDLKLADYIGKSSRSCLFEVIGASVYSHFSHLAWTNARRNDAGLGNMKIPLVSDLQHKIAKDYGVLKEDESIAFRSLFIVDNKGILRQITVNDLPVGCSVDKTMWLGQAFQHTDKYGEVCPAGWKPGSDTIKPEGVQIFVIG</sequence>
<organism evidence="11 12">
    <name type="scientific">Engystomops pustulosus</name>
    <name type="common">Tungara frog</name>
    <name type="synonym">Physalaemus pustulosus</name>
    <dbReference type="NCBI Taxonomy" id="76066"/>
    <lineage>
        <taxon>Eukaryota</taxon>
        <taxon>Metazoa</taxon>
        <taxon>Chordata</taxon>
        <taxon>Craniata</taxon>
        <taxon>Vertebrata</taxon>
        <taxon>Euteleostomi</taxon>
        <taxon>Amphibia</taxon>
        <taxon>Batrachia</taxon>
        <taxon>Anura</taxon>
        <taxon>Neobatrachia</taxon>
        <taxon>Hyloidea</taxon>
        <taxon>Leptodactylidae</taxon>
        <taxon>Leiuperinae</taxon>
        <taxon>Engystomops</taxon>
    </lineage>
</organism>
<keyword evidence="3" id="KW-0575">Peroxidase</keyword>
<dbReference type="CDD" id="cd03015">
    <property type="entry name" value="PRX_Typ2cys"/>
    <property type="match status" value="1"/>
</dbReference>
<keyword evidence="12" id="KW-1185">Reference proteome</keyword>
<evidence type="ECO:0000256" key="8">
    <source>
        <dbReference type="ARBA" id="ARBA00049091"/>
    </source>
</evidence>
<keyword evidence="7" id="KW-0676">Redox-active center</keyword>
<dbReference type="InterPro" id="IPR050217">
    <property type="entry name" value="Peroxiredoxin"/>
</dbReference>
<evidence type="ECO:0000256" key="2">
    <source>
        <dbReference type="ARBA" id="ARBA00013017"/>
    </source>
</evidence>
<gene>
    <name evidence="11" type="ORF">GDO81_011745</name>
</gene>
<evidence type="ECO:0000256" key="7">
    <source>
        <dbReference type="ARBA" id="ARBA00023284"/>
    </source>
</evidence>
<comment type="similarity">
    <text evidence="1">Belongs to the peroxiredoxin family. AhpC/Prx1 subfamily.</text>
</comment>
<evidence type="ECO:0000256" key="6">
    <source>
        <dbReference type="ARBA" id="ARBA00023157"/>
    </source>
</evidence>
<comment type="catalytic activity">
    <reaction evidence="8">
        <text>a hydroperoxide + [thioredoxin]-dithiol = an alcohol + [thioredoxin]-disulfide + H2O</text>
        <dbReference type="Rhea" id="RHEA:62620"/>
        <dbReference type="Rhea" id="RHEA-COMP:10698"/>
        <dbReference type="Rhea" id="RHEA-COMP:10700"/>
        <dbReference type="ChEBI" id="CHEBI:15377"/>
        <dbReference type="ChEBI" id="CHEBI:29950"/>
        <dbReference type="ChEBI" id="CHEBI:30879"/>
        <dbReference type="ChEBI" id="CHEBI:35924"/>
        <dbReference type="ChEBI" id="CHEBI:50058"/>
        <dbReference type="EC" id="1.11.1.24"/>
    </reaction>
</comment>
<dbReference type="EC" id="1.11.1.24" evidence="2"/>
<feature type="domain" description="Alkyl hydroperoxide reductase subunit C/ Thiol specific antioxidant" evidence="9">
    <location>
        <begin position="44"/>
        <end position="114"/>
    </location>
</feature>
<dbReference type="Gene3D" id="3.40.30.10">
    <property type="entry name" value="Glutaredoxin"/>
    <property type="match status" value="1"/>
</dbReference>
<feature type="domain" description="Peroxiredoxin C-terminal" evidence="10">
    <location>
        <begin position="135"/>
        <end position="159"/>
    </location>
</feature>
<dbReference type="GO" id="GO:0042744">
    <property type="term" value="P:hydrogen peroxide catabolic process"/>
    <property type="evidence" value="ECO:0007669"/>
    <property type="project" value="TreeGrafter"/>
</dbReference>
<comment type="caution">
    <text evidence="11">The sequence shown here is derived from an EMBL/GenBank/DDBJ whole genome shotgun (WGS) entry which is preliminary data.</text>
</comment>
<keyword evidence="6" id="KW-1015">Disulfide bond</keyword>
<dbReference type="SUPFAM" id="SSF52833">
    <property type="entry name" value="Thioredoxin-like"/>
    <property type="match status" value="1"/>
</dbReference>
<protein>
    <recommendedName>
        <fullName evidence="2">thioredoxin-dependent peroxiredoxin</fullName>
        <ecNumber evidence="2">1.11.1.24</ecNumber>
    </recommendedName>
</protein>
<evidence type="ECO:0000259" key="10">
    <source>
        <dbReference type="Pfam" id="PF10417"/>
    </source>
</evidence>
<dbReference type="AlphaFoldDB" id="A0AAV7BGC4"/>
<dbReference type="InterPro" id="IPR019479">
    <property type="entry name" value="Peroxiredoxin_C"/>
</dbReference>
<dbReference type="GO" id="GO:0005829">
    <property type="term" value="C:cytosol"/>
    <property type="evidence" value="ECO:0007669"/>
    <property type="project" value="TreeGrafter"/>
</dbReference>
<evidence type="ECO:0000256" key="5">
    <source>
        <dbReference type="ARBA" id="ARBA00023002"/>
    </source>
</evidence>
<dbReference type="GO" id="GO:0045454">
    <property type="term" value="P:cell redox homeostasis"/>
    <property type="evidence" value="ECO:0007669"/>
    <property type="project" value="TreeGrafter"/>
</dbReference>
<dbReference type="GO" id="GO:0019430">
    <property type="term" value="P:removal of superoxide radicals"/>
    <property type="evidence" value="ECO:0007669"/>
    <property type="project" value="TreeGrafter"/>
</dbReference>
<dbReference type="Proteomes" id="UP000824782">
    <property type="component" value="Unassembled WGS sequence"/>
</dbReference>
<evidence type="ECO:0000259" key="9">
    <source>
        <dbReference type="Pfam" id="PF00578"/>
    </source>
</evidence>
<evidence type="ECO:0000313" key="12">
    <source>
        <dbReference type="Proteomes" id="UP000824782"/>
    </source>
</evidence>